<comment type="caution">
    <text evidence="6">The sequence shown here is derived from an EMBL/GenBank/DDBJ whole genome shotgun (WGS) entry which is preliminary data.</text>
</comment>
<evidence type="ECO:0000313" key="6">
    <source>
        <dbReference type="EMBL" id="KAF6139119.1"/>
    </source>
</evidence>
<reference evidence="6 7" key="1">
    <citation type="journal article" date="2020" name="IScience">
        <title>Genome Sequencing of the Endangered Kingdonia uniflora (Circaeasteraceae, Ranunculales) Reveals Potential Mechanisms of Evolutionary Specialization.</title>
        <authorList>
            <person name="Sun Y."/>
            <person name="Deng T."/>
            <person name="Zhang A."/>
            <person name="Moore M.J."/>
            <person name="Landis J.B."/>
            <person name="Lin N."/>
            <person name="Zhang H."/>
            <person name="Zhang X."/>
            <person name="Huang J."/>
            <person name="Zhang X."/>
            <person name="Sun H."/>
            <person name="Wang H."/>
        </authorList>
    </citation>
    <scope>NUCLEOTIDE SEQUENCE [LARGE SCALE GENOMIC DNA]</scope>
    <source>
        <strain evidence="6">TB1705</strain>
        <tissue evidence="6">Leaf</tissue>
    </source>
</reference>
<dbReference type="GO" id="GO:0008270">
    <property type="term" value="F:zinc ion binding"/>
    <property type="evidence" value="ECO:0007669"/>
    <property type="project" value="UniProtKB-KW"/>
</dbReference>
<dbReference type="PANTHER" id="PTHR45931">
    <property type="entry name" value="SI:CH211-59O9.10"/>
    <property type="match status" value="1"/>
</dbReference>
<evidence type="ECO:0000256" key="3">
    <source>
        <dbReference type="ARBA" id="ARBA00022833"/>
    </source>
</evidence>
<dbReference type="AlphaFoldDB" id="A0A7J7L976"/>
<evidence type="ECO:0000256" key="4">
    <source>
        <dbReference type="PROSITE-ProRule" id="PRU00175"/>
    </source>
</evidence>
<evidence type="ECO:0000259" key="5">
    <source>
        <dbReference type="PROSITE" id="PS50089"/>
    </source>
</evidence>
<dbReference type="GO" id="GO:0005634">
    <property type="term" value="C:nucleus"/>
    <property type="evidence" value="ECO:0007669"/>
    <property type="project" value="TreeGrafter"/>
</dbReference>
<name>A0A7J7L976_9MAGN</name>
<feature type="domain" description="RING-type" evidence="5">
    <location>
        <begin position="60"/>
        <end position="100"/>
    </location>
</feature>
<dbReference type="Gene3D" id="3.30.40.10">
    <property type="entry name" value="Zinc/RING finger domain, C3HC4 (zinc finger)"/>
    <property type="match status" value="1"/>
</dbReference>
<gene>
    <name evidence="6" type="ORF">GIB67_009962</name>
</gene>
<dbReference type="SUPFAM" id="SSF57850">
    <property type="entry name" value="RING/U-box"/>
    <property type="match status" value="1"/>
</dbReference>
<keyword evidence="1" id="KW-0479">Metal-binding</keyword>
<dbReference type="SMART" id="SM00184">
    <property type="entry name" value="RING"/>
    <property type="match status" value="1"/>
</dbReference>
<accession>A0A7J7L976</accession>
<keyword evidence="2 4" id="KW-0863">Zinc-finger</keyword>
<dbReference type="InterPro" id="IPR051834">
    <property type="entry name" value="RING_finger_E3_ligase"/>
</dbReference>
<sequence length="106" mass="12202">MTSLLHSVFKSEPMEEFDNEENAYEPMEFFYYYYPASEAAVEQLVTNIIGEGNEARNAECSICLKTLGNAEVTEMPCNHEYHSICLRDWLSTRNTCPICRHVLPVD</sequence>
<keyword evidence="7" id="KW-1185">Reference proteome</keyword>
<dbReference type="InterPro" id="IPR001841">
    <property type="entry name" value="Znf_RING"/>
</dbReference>
<dbReference type="OrthoDB" id="8062037at2759"/>
<dbReference type="GO" id="GO:0006511">
    <property type="term" value="P:ubiquitin-dependent protein catabolic process"/>
    <property type="evidence" value="ECO:0007669"/>
    <property type="project" value="TreeGrafter"/>
</dbReference>
<dbReference type="EMBL" id="JACGCM010002533">
    <property type="protein sequence ID" value="KAF6139119.1"/>
    <property type="molecule type" value="Genomic_DNA"/>
</dbReference>
<dbReference type="GO" id="GO:0061630">
    <property type="term" value="F:ubiquitin protein ligase activity"/>
    <property type="evidence" value="ECO:0007669"/>
    <property type="project" value="TreeGrafter"/>
</dbReference>
<proteinExistence type="predicted"/>
<dbReference type="Proteomes" id="UP000541444">
    <property type="component" value="Unassembled WGS sequence"/>
</dbReference>
<evidence type="ECO:0000313" key="7">
    <source>
        <dbReference type="Proteomes" id="UP000541444"/>
    </source>
</evidence>
<dbReference type="PROSITE" id="PS50089">
    <property type="entry name" value="ZF_RING_2"/>
    <property type="match status" value="1"/>
</dbReference>
<dbReference type="PANTHER" id="PTHR45931:SF16">
    <property type="entry name" value="RING_U-BOX SUPERFAMILY PROTEIN"/>
    <property type="match status" value="1"/>
</dbReference>
<organism evidence="6 7">
    <name type="scientific">Kingdonia uniflora</name>
    <dbReference type="NCBI Taxonomy" id="39325"/>
    <lineage>
        <taxon>Eukaryota</taxon>
        <taxon>Viridiplantae</taxon>
        <taxon>Streptophyta</taxon>
        <taxon>Embryophyta</taxon>
        <taxon>Tracheophyta</taxon>
        <taxon>Spermatophyta</taxon>
        <taxon>Magnoliopsida</taxon>
        <taxon>Ranunculales</taxon>
        <taxon>Circaeasteraceae</taxon>
        <taxon>Kingdonia</taxon>
    </lineage>
</organism>
<protein>
    <recommendedName>
        <fullName evidence="5">RING-type domain-containing protein</fullName>
    </recommendedName>
</protein>
<dbReference type="Pfam" id="PF13639">
    <property type="entry name" value="zf-RING_2"/>
    <property type="match status" value="1"/>
</dbReference>
<keyword evidence="3" id="KW-0862">Zinc</keyword>
<evidence type="ECO:0000256" key="2">
    <source>
        <dbReference type="ARBA" id="ARBA00022771"/>
    </source>
</evidence>
<evidence type="ECO:0000256" key="1">
    <source>
        <dbReference type="ARBA" id="ARBA00022723"/>
    </source>
</evidence>
<dbReference type="SMART" id="SM01197">
    <property type="entry name" value="FANCL_C"/>
    <property type="match status" value="1"/>
</dbReference>
<dbReference type="InterPro" id="IPR013083">
    <property type="entry name" value="Znf_RING/FYVE/PHD"/>
</dbReference>